<gene>
    <name evidence="6" type="ORF">A3843_01685</name>
</gene>
<keyword evidence="3" id="KW-0238">DNA-binding</keyword>
<evidence type="ECO:0000259" key="5">
    <source>
        <dbReference type="PROSITE" id="PS50931"/>
    </source>
</evidence>
<reference evidence="6 7" key="1">
    <citation type="submission" date="2016-03" db="EMBL/GenBank/DDBJ databases">
        <title>Genome sequence of Nesiotobacter sp. nov., a moderately halophilic alphaproteobacterium isolated from the Yellow Sea, China.</title>
        <authorList>
            <person name="Zhang G."/>
            <person name="Zhang R."/>
        </authorList>
    </citation>
    <scope>NUCLEOTIDE SEQUENCE [LARGE SCALE GENOMIC DNA]</scope>
    <source>
        <strain evidence="6 7">WB1-6</strain>
    </source>
</reference>
<keyword evidence="4" id="KW-0804">Transcription</keyword>
<dbReference type="Gene3D" id="1.10.10.10">
    <property type="entry name" value="Winged helix-like DNA-binding domain superfamily/Winged helix DNA-binding domain"/>
    <property type="match status" value="1"/>
</dbReference>
<accession>A0A1U7JLZ1</accession>
<dbReference type="GO" id="GO:0000976">
    <property type="term" value="F:transcription cis-regulatory region binding"/>
    <property type="evidence" value="ECO:0007669"/>
    <property type="project" value="TreeGrafter"/>
</dbReference>
<dbReference type="STRING" id="197461.A3843_01685"/>
<name>A0A1U7JLZ1_9HYPH</name>
<dbReference type="EMBL" id="LVVZ01000004">
    <property type="protein sequence ID" value="OKL45671.1"/>
    <property type="molecule type" value="Genomic_DNA"/>
</dbReference>
<dbReference type="PROSITE" id="PS50931">
    <property type="entry name" value="HTH_LYSR"/>
    <property type="match status" value="1"/>
</dbReference>
<dbReference type="Pfam" id="PF03466">
    <property type="entry name" value="LysR_substrate"/>
    <property type="match status" value="1"/>
</dbReference>
<evidence type="ECO:0000256" key="2">
    <source>
        <dbReference type="ARBA" id="ARBA00023015"/>
    </source>
</evidence>
<keyword evidence="2" id="KW-0805">Transcription regulation</keyword>
<dbReference type="FunFam" id="1.10.10.10:FF:000001">
    <property type="entry name" value="LysR family transcriptional regulator"/>
    <property type="match status" value="1"/>
</dbReference>
<dbReference type="InterPro" id="IPR036388">
    <property type="entry name" value="WH-like_DNA-bd_sf"/>
</dbReference>
<dbReference type="Proteomes" id="UP000185783">
    <property type="component" value="Unassembled WGS sequence"/>
</dbReference>
<evidence type="ECO:0000313" key="6">
    <source>
        <dbReference type="EMBL" id="OKL45671.1"/>
    </source>
</evidence>
<evidence type="ECO:0000256" key="4">
    <source>
        <dbReference type="ARBA" id="ARBA00023163"/>
    </source>
</evidence>
<feature type="domain" description="HTH lysR-type" evidence="5">
    <location>
        <begin position="15"/>
        <end position="72"/>
    </location>
</feature>
<dbReference type="GO" id="GO:0003700">
    <property type="term" value="F:DNA-binding transcription factor activity"/>
    <property type="evidence" value="ECO:0007669"/>
    <property type="project" value="InterPro"/>
</dbReference>
<dbReference type="Gene3D" id="3.40.190.10">
    <property type="entry name" value="Periplasmic binding protein-like II"/>
    <property type="match status" value="2"/>
</dbReference>
<comment type="caution">
    <text evidence="6">The sequence shown here is derived from an EMBL/GenBank/DDBJ whole genome shotgun (WGS) entry which is preliminary data.</text>
</comment>
<proteinExistence type="inferred from homology"/>
<evidence type="ECO:0000256" key="3">
    <source>
        <dbReference type="ARBA" id="ARBA00023125"/>
    </source>
</evidence>
<dbReference type="CDD" id="cd05466">
    <property type="entry name" value="PBP2_LTTR_substrate"/>
    <property type="match status" value="1"/>
</dbReference>
<dbReference type="SUPFAM" id="SSF46785">
    <property type="entry name" value="Winged helix' DNA-binding domain"/>
    <property type="match status" value="1"/>
</dbReference>
<dbReference type="PANTHER" id="PTHR30126:SF98">
    <property type="entry name" value="HTH-TYPE TRANSCRIPTIONAL ACTIVATOR BAUR"/>
    <property type="match status" value="1"/>
</dbReference>
<keyword evidence="7" id="KW-1185">Reference proteome</keyword>
<dbReference type="InterPro" id="IPR036390">
    <property type="entry name" value="WH_DNA-bd_sf"/>
</dbReference>
<dbReference type="PANTHER" id="PTHR30126">
    <property type="entry name" value="HTH-TYPE TRANSCRIPTIONAL REGULATOR"/>
    <property type="match status" value="1"/>
</dbReference>
<dbReference type="SUPFAM" id="SSF53850">
    <property type="entry name" value="Periplasmic binding protein-like II"/>
    <property type="match status" value="1"/>
</dbReference>
<dbReference type="InterPro" id="IPR005119">
    <property type="entry name" value="LysR_subst-bd"/>
</dbReference>
<comment type="similarity">
    <text evidence="1">Belongs to the LysR transcriptional regulatory family.</text>
</comment>
<protein>
    <submittedName>
        <fullName evidence="6">LysR family transcriptional regulator</fullName>
    </submittedName>
</protein>
<evidence type="ECO:0000256" key="1">
    <source>
        <dbReference type="ARBA" id="ARBA00009437"/>
    </source>
</evidence>
<dbReference type="PRINTS" id="PR00039">
    <property type="entry name" value="HTHLYSR"/>
</dbReference>
<dbReference type="Pfam" id="PF00126">
    <property type="entry name" value="HTH_1"/>
    <property type="match status" value="1"/>
</dbReference>
<dbReference type="InterPro" id="IPR000847">
    <property type="entry name" value="LysR_HTH_N"/>
</dbReference>
<dbReference type="AlphaFoldDB" id="A0A1U7JLZ1"/>
<organism evidence="6 7">
    <name type="scientific">Pseudovibrio exalbescens</name>
    <dbReference type="NCBI Taxonomy" id="197461"/>
    <lineage>
        <taxon>Bacteria</taxon>
        <taxon>Pseudomonadati</taxon>
        <taxon>Pseudomonadota</taxon>
        <taxon>Alphaproteobacteria</taxon>
        <taxon>Hyphomicrobiales</taxon>
        <taxon>Stappiaceae</taxon>
        <taxon>Pseudovibrio</taxon>
    </lineage>
</organism>
<sequence length="303" mass="33307">MSVIVLFWRMKMAALNYNHLRYFWAVAHEGNLTRTAENLNVSQSALSTQIQKLEQQLGHKLFERRGKQLRLTEAGRIALDHADAIFSAGEELLGTLRETGTARQVLRVGALATLSRNFQVGFLRPVLTRPDVEVILSSGSFADLLKELEALHLDVALVNLAPTHDGATPWITHKIAQQEASLIGMPERVEGKLSIAGLLRDHPVILPPLGSTMRAGFDALADRLGVRPKIAAEVDDMAMIRLLARENVGLAVVPPIVVKDELASGRLMEAANLTGIVETFYAVTISRRFPNPLLRPLLDSPQV</sequence>
<evidence type="ECO:0000313" key="7">
    <source>
        <dbReference type="Proteomes" id="UP000185783"/>
    </source>
</evidence>